<gene>
    <name evidence="2" type="ORF">G2W53_011992</name>
</gene>
<dbReference type="PANTHER" id="PTHR33472:SF24">
    <property type="entry name" value="VEGETATIVE CELL WALL PROTEIN GP1-LIKE"/>
    <property type="match status" value="1"/>
</dbReference>
<feature type="compositionally biased region" description="Acidic residues" evidence="1">
    <location>
        <begin position="437"/>
        <end position="448"/>
    </location>
</feature>
<organism evidence="2 3">
    <name type="scientific">Senna tora</name>
    <dbReference type="NCBI Taxonomy" id="362788"/>
    <lineage>
        <taxon>Eukaryota</taxon>
        <taxon>Viridiplantae</taxon>
        <taxon>Streptophyta</taxon>
        <taxon>Embryophyta</taxon>
        <taxon>Tracheophyta</taxon>
        <taxon>Spermatophyta</taxon>
        <taxon>Magnoliopsida</taxon>
        <taxon>eudicotyledons</taxon>
        <taxon>Gunneridae</taxon>
        <taxon>Pentapetalae</taxon>
        <taxon>rosids</taxon>
        <taxon>fabids</taxon>
        <taxon>Fabales</taxon>
        <taxon>Fabaceae</taxon>
        <taxon>Caesalpinioideae</taxon>
        <taxon>Cassia clade</taxon>
        <taxon>Senna</taxon>
    </lineage>
</organism>
<keyword evidence="3" id="KW-1185">Reference proteome</keyword>
<feature type="compositionally biased region" description="Basic and acidic residues" evidence="1">
    <location>
        <begin position="145"/>
        <end position="160"/>
    </location>
</feature>
<dbReference type="Proteomes" id="UP000634136">
    <property type="component" value="Unassembled WGS sequence"/>
</dbReference>
<feature type="compositionally biased region" description="Low complexity" evidence="1">
    <location>
        <begin position="203"/>
        <end position="217"/>
    </location>
</feature>
<feature type="compositionally biased region" description="Polar residues" evidence="1">
    <location>
        <begin position="161"/>
        <end position="179"/>
    </location>
</feature>
<reference evidence="2" key="1">
    <citation type="submission" date="2020-09" db="EMBL/GenBank/DDBJ databases">
        <title>Genome-Enabled Discovery of Anthraquinone Biosynthesis in Senna tora.</title>
        <authorList>
            <person name="Kang S.-H."/>
            <person name="Pandey R.P."/>
            <person name="Lee C.-M."/>
            <person name="Sim J.-S."/>
            <person name="Jeong J.-T."/>
            <person name="Choi B.-S."/>
            <person name="Jung M."/>
            <person name="Ginzburg D."/>
            <person name="Zhao K."/>
            <person name="Won S.Y."/>
            <person name="Oh T.-J."/>
            <person name="Yu Y."/>
            <person name="Kim N.-H."/>
            <person name="Lee O.R."/>
            <person name="Lee T.-H."/>
            <person name="Bashyal P."/>
            <person name="Kim T.-S."/>
            <person name="Lee W.-H."/>
            <person name="Kawkins C."/>
            <person name="Kim C.-K."/>
            <person name="Kim J.S."/>
            <person name="Ahn B.O."/>
            <person name="Rhee S.Y."/>
            <person name="Sohng J.K."/>
        </authorList>
    </citation>
    <scope>NUCLEOTIDE SEQUENCE</scope>
    <source>
        <tissue evidence="2">Leaf</tissue>
    </source>
</reference>
<feature type="compositionally biased region" description="Basic and acidic residues" evidence="1">
    <location>
        <begin position="119"/>
        <end position="128"/>
    </location>
</feature>
<dbReference type="EMBL" id="JAAIUW010000005">
    <property type="protein sequence ID" value="KAF7829659.1"/>
    <property type="molecule type" value="Genomic_DNA"/>
</dbReference>
<dbReference type="PANTHER" id="PTHR33472">
    <property type="entry name" value="OS01G0106600 PROTEIN"/>
    <property type="match status" value="1"/>
</dbReference>
<evidence type="ECO:0000256" key="1">
    <source>
        <dbReference type="SAM" id="MobiDB-lite"/>
    </source>
</evidence>
<feature type="compositionally biased region" description="Basic and acidic residues" evidence="1">
    <location>
        <begin position="22"/>
        <end position="33"/>
    </location>
</feature>
<proteinExistence type="predicted"/>
<feature type="compositionally biased region" description="Polar residues" evidence="1">
    <location>
        <begin position="224"/>
        <end position="234"/>
    </location>
</feature>
<evidence type="ECO:0000313" key="3">
    <source>
        <dbReference type="Proteomes" id="UP000634136"/>
    </source>
</evidence>
<feature type="compositionally biased region" description="Polar residues" evidence="1">
    <location>
        <begin position="66"/>
        <end position="82"/>
    </location>
</feature>
<comment type="caution">
    <text evidence="2">The sequence shown here is derived from an EMBL/GenBank/DDBJ whole genome shotgun (WGS) entry which is preliminary data.</text>
</comment>
<dbReference type="OrthoDB" id="1709592at2759"/>
<evidence type="ECO:0000313" key="2">
    <source>
        <dbReference type="EMBL" id="KAF7829659.1"/>
    </source>
</evidence>
<feature type="region of interest" description="Disordered" evidence="1">
    <location>
        <begin position="15"/>
        <end position="238"/>
    </location>
</feature>
<protein>
    <submittedName>
        <fullName evidence="2">Proteoglycan 4</fullName>
    </submittedName>
</protein>
<sequence length="509" mass="56543">MAKKKKSFRFRFPWFSEASATRPKDESKSRQKADTSIPIQESSEKAAAKSPPTQHQEVPIDEHQQHSPSNSHQPDKTFSITIESPKHSLSKPESLPSVSSFSISKSPPASQPRSPAHSALERTHEESRATAVESASQAKSPPQQVKEEKLVSEPQPKESPSKTIPKSPEITQPEISSHVTEPVPQPKDSPLKSIPKSLKLTQPESSSHTSSPMSKPFSKPKESTLITIPKSTKTSPKHMKFELDSNREDTQSVLEAQRKFHQNGEIEKVVHEHTEKGKAKDAMTRETEVKLHKEASVSETLTKDSFSKSFQTDWKKQAIGESIERKLMFAASNSNGEEIGVINSVDPMTKSKSIDFHQMDVLSNRERTPLKRGIREDILKFVQKIEIGQPTDPMEDKPVNTITLAGENRGATMQIGSKLTKKEGSVHIHRAYKSDPEESQEVTTDAEEGSNNLIEQDEVGKAYVNSNIQSINNSLMYHGSITEKDPGVQLILPQKPAEPIHSDDEDSKG</sequence>
<accession>A0A834TXB0</accession>
<feature type="compositionally biased region" description="Polar residues" evidence="1">
    <location>
        <begin position="133"/>
        <end position="143"/>
    </location>
</feature>
<feature type="region of interest" description="Disordered" evidence="1">
    <location>
        <begin position="260"/>
        <end position="293"/>
    </location>
</feature>
<name>A0A834TXB0_9FABA</name>
<feature type="compositionally biased region" description="Low complexity" evidence="1">
    <location>
        <begin position="91"/>
        <end position="108"/>
    </location>
</feature>
<dbReference type="AlphaFoldDB" id="A0A834TXB0"/>
<feature type="region of interest" description="Disordered" evidence="1">
    <location>
        <begin position="431"/>
        <end position="451"/>
    </location>
</feature>